<dbReference type="EMBL" id="JAAOYM010000003">
    <property type="protein sequence ID" value="NIJ14800.1"/>
    <property type="molecule type" value="Genomic_DNA"/>
</dbReference>
<dbReference type="Proteomes" id="UP000545493">
    <property type="component" value="Unassembled WGS sequence"/>
</dbReference>
<feature type="coiled-coil region" evidence="1">
    <location>
        <begin position="92"/>
        <end position="174"/>
    </location>
</feature>
<proteinExistence type="predicted"/>
<dbReference type="AlphaFoldDB" id="A0A7X5ZTY3"/>
<protein>
    <submittedName>
        <fullName evidence="2">Uncharacterized protein</fullName>
    </submittedName>
</protein>
<accession>A0A7X5ZTY3</accession>
<reference evidence="2 3" key="1">
    <citation type="submission" date="2020-03" db="EMBL/GenBank/DDBJ databases">
        <title>Sequencing the genomes of 1000 actinobacteria strains.</title>
        <authorList>
            <person name="Klenk H.-P."/>
        </authorList>
    </citation>
    <scope>NUCLEOTIDE SEQUENCE [LARGE SCALE GENOMIC DNA]</scope>
    <source>
        <strain evidence="2 3">DSM 45685</strain>
    </source>
</reference>
<keyword evidence="3" id="KW-1185">Reference proteome</keyword>
<evidence type="ECO:0000313" key="2">
    <source>
        <dbReference type="EMBL" id="NIJ14800.1"/>
    </source>
</evidence>
<name>A0A7X5ZTY3_9PSEU</name>
<evidence type="ECO:0000313" key="3">
    <source>
        <dbReference type="Proteomes" id="UP000545493"/>
    </source>
</evidence>
<gene>
    <name evidence="2" type="ORF">FHU38_005208</name>
</gene>
<organism evidence="2 3">
    <name type="scientific">Saccharomonospora amisosensis</name>
    <dbReference type="NCBI Taxonomy" id="1128677"/>
    <lineage>
        <taxon>Bacteria</taxon>
        <taxon>Bacillati</taxon>
        <taxon>Actinomycetota</taxon>
        <taxon>Actinomycetes</taxon>
        <taxon>Pseudonocardiales</taxon>
        <taxon>Pseudonocardiaceae</taxon>
        <taxon>Saccharomonospora</taxon>
    </lineage>
</organism>
<comment type="caution">
    <text evidence="2">The sequence shown here is derived from an EMBL/GenBank/DDBJ whole genome shotgun (WGS) entry which is preliminary data.</text>
</comment>
<sequence length="478" mass="51994">MTEPTTPTALAKARRRDVNHRQQRVHQALADMTADGSEITISAVAAQARLHRSFIHRHSDLHAAVLDAASRALTAPSPASTAISHRSVLAENANLRAQNHRQAQHIRDLEDRLSDLIGQQAFERGGLGAPTNAAALQAEIDKQRQTVLDLTRALEERDEELAAARETNRRLMAELNRIPGATSPLAGAILTGVNTLSTRTLGHLITAAGNSYLSKSDLRDLLMQSGLYEAAELDPTELIDHGTSGPNRQETLRTPLLAAHEQARTGNREAHDALLEIVRLGAERVARRGYAESTLSALHESLLSDGYELRVGDPDLHGNRECRLLPIDPDAVPVGTEITALEAELDQRGYTEALVHYRSAVDNFTDQDHPASNRQLRNMVESLVKHLAVDHTGYTDNGRSGQGGAAINTLYTPGGRPPAVVGQPLPENDGGRMLHGIWNILHSNGPHPGLSNADEARIRMQLCTALARFLLKHFPARP</sequence>
<evidence type="ECO:0000256" key="1">
    <source>
        <dbReference type="SAM" id="Coils"/>
    </source>
</evidence>
<keyword evidence="1" id="KW-0175">Coiled coil</keyword>
<dbReference type="RefSeq" id="WP_208417054.1">
    <property type="nucleotide sequence ID" value="NZ_JAAOYM010000003.1"/>
</dbReference>